<dbReference type="InterPro" id="IPR004252">
    <property type="entry name" value="Probable_transposase_24"/>
</dbReference>
<evidence type="ECO:0000313" key="3">
    <source>
        <dbReference type="Proteomes" id="UP001237642"/>
    </source>
</evidence>
<proteinExistence type="predicted"/>
<sequence length="553" mass="61892">MGQIYPSTVKAGGRTSKQIQLMVRALSFFYLLSYAEAQEYSTAKIGSQIWLLIAFMVLMAVGGASTSNRGGGSGRGRGRGRVRAGARGRVDGGDGGRGGSRGREDGGDGGRGRARGREDGEDGGERGRDNEDVMETENGGVDDEDIASIVQRFQRNASQGDHQKRPINGGPKLGTVHFIDGCIVEPRYKKTLLAIIRTLWDKDTVNTSGMTREAFLDSCAIDFRVYYNYECTDDEEGDRYVKAHIRNNWKQLLSKEKTRANERVRLAKSLGYTHATRAMVRPHYFNEGAWESIAKHWETENFQKASDNGKKNRSKLEFGHKSGAIPFCVRRWELDAKLETSMSNLEFFKYVYNIDEPAIKKIMEALEAASSSQPEPEEPLSPNSQRKRDLCLLMQARKPKKNKVMLFPRSTLSELIGADEAARLNPSQSTQSSQTSIPDNAYSIIRRVLSEVTTAVSSMEGLDQVPRAQLNKVLEKLATKAFPDRADPIQQSSWDQYMRIADEVIDQVMQNCKKVIVEVSCKSFEINVFGEKLVGCRVKVWWPMVKMLEIGKV</sequence>
<comment type="caution">
    <text evidence="2">The sequence shown here is derived from an EMBL/GenBank/DDBJ whole genome shotgun (WGS) entry which is preliminary data.</text>
</comment>
<organism evidence="2 3">
    <name type="scientific">Heracleum sosnowskyi</name>
    <dbReference type="NCBI Taxonomy" id="360622"/>
    <lineage>
        <taxon>Eukaryota</taxon>
        <taxon>Viridiplantae</taxon>
        <taxon>Streptophyta</taxon>
        <taxon>Embryophyta</taxon>
        <taxon>Tracheophyta</taxon>
        <taxon>Spermatophyta</taxon>
        <taxon>Magnoliopsida</taxon>
        <taxon>eudicotyledons</taxon>
        <taxon>Gunneridae</taxon>
        <taxon>Pentapetalae</taxon>
        <taxon>asterids</taxon>
        <taxon>campanulids</taxon>
        <taxon>Apiales</taxon>
        <taxon>Apiaceae</taxon>
        <taxon>Apioideae</taxon>
        <taxon>apioid superclade</taxon>
        <taxon>Tordylieae</taxon>
        <taxon>Tordyliinae</taxon>
        <taxon>Heracleum</taxon>
    </lineage>
</organism>
<feature type="compositionally biased region" description="Basic and acidic residues" evidence="1">
    <location>
        <begin position="101"/>
        <end position="131"/>
    </location>
</feature>
<dbReference type="Proteomes" id="UP001237642">
    <property type="component" value="Unassembled WGS sequence"/>
</dbReference>
<dbReference type="EMBL" id="JAUIZM010000001">
    <property type="protein sequence ID" value="KAK1401666.1"/>
    <property type="molecule type" value="Genomic_DNA"/>
</dbReference>
<name>A0AAD8JFH9_9APIA</name>
<dbReference type="Pfam" id="PF03004">
    <property type="entry name" value="Transposase_24"/>
    <property type="match status" value="1"/>
</dbReference>
<evidence type="ECO:0000313" key="2">
    <source>
        <dbReference type="EMBL" id="KAK1401666.1"/>
    </source>
</evidence>
<dbReference type="AlphaFoldDB" id="A0AAD8JFH9"/>
<feature type="compositionally biased region" description="Acidic residues" evidence="1">
    <location>
        <begin position="132"/>
        <end position="141"/>
    </location>
</feature>
<accession>A0AAD8JFH9</accession>
<reference evidence="2" key="1">
    <citation type="submission" date="2023-02" db="EMBL/GenBank/DDBJ databases">
        <title>Genome of toxic invasive species Heracleum sosnowskyi carries increased number of genes despite the absence of recent whole-genome duplications.</title>
        <authorList>
            <person name="Schelkunov M."/>
            <person name="Shtratnikova V."/>
            <person name="Makarenko M."/>
            <person name="Klepikova A."/>
            <person name="Omelchenko D."/>
            <person name="Novikova G."/>
            <person name="Obukhova E."/>
            <person name="Bogdanov V."/>
            <person name="Penin A."/>
            <person name="Logacheva M."/>
        </authorList>
    </citation>
    <scope>NUCLEOTIDE SEQUENCE</scope>
    <source>
        <strain evidence="2">Hsosn_3</strain>
        <tissue evidence="2">Leaf</tissue>
    </source>
</reference>
<reference evidence="2" key="2">
    <citation type="submission" date="2023-05" db="EMBL/GenBank/DDBJ databases">
        <authorList>
            <person name="Schelkunov M.I."/>
        </authorList>
    </citation>
    <scope>NUCLEOTIDE SEQUENCE</scope>
    <source>
        <strain evidence="2">Hsosn_3</strain>
        <tissue evidence="2">Leaf</tissue>
    </source>
</reference>
<gene>
    <name evidence="2" type="ORF">POM88_001271</name>
</gene>
<evidence type="ECO:0000256" key="1">
    <source>
        <dbReference type="SAM" id="MobiDB-lite"/>
    </source>
</evidence>
<feature type="region of interest" description="Disordered" evidence="1">
    <location>
        <begin position="66"/>
        <end position="141"/>
    </location>
</feature>
<keyword evidence="3" id="KW-1185">Reference proteome</keyword>
<feature type="compositionally biased region" description="Basic residues" evidence="1">
    <location>
        <begin position="76"/>
        <end position="86"/>
    </location>
</feature>
<protein>
    <submittedName>
        <fullName evidence="2">Uncharacterized protein</fullName>
    </submittedName>
</protein>